<dbReference type="AlphaFoldDB" id="A0A0L6UXM6"/>
<feature type="region of interest" description="Disordered" evidence="1">
    <location>
        <begin position="229"/>
        <end position="277"/>
    </location>
</feature>
<protein>
    <submittedName>
        <fullName evidence="2">Uncharacterized protein</fullName>
    </submittedName>
</protein>
<dbReference type="VEuPathDB" id="FungiDB:VP01_3382g1"/>
<dbReference type="Proteomes" id="UP000037035">
    <property type="component" value="Unassembled WGS sequence"/>
</dbReference>
<dbReference type="EMBL" id="LAVV01008371">
    <property type="protein sequence ID" value="KNZ52967.1"/>
    <property type="molecule type" value="Genomic_DNA"/>
</dbReference>
<feature type="compositionally biased region" description="Basic and acidic residues" evidence="1">
    <location>
        <begin position="126"/>
        <end position="135"/>
    </location>
</feature>
<evidence type="ECO:0000256" key="1">
    <source>
        <dbReference type="SAM" id="MobiDB-lite"/>
    </source>
</evidence>
<name>A0A0L6UXM6_9BASI</name>
<gene>
    <name evidence="2" type="ORF">VP01_3382g1</name>
</gene>
<evidence type="ECO:0000313" key="2">
    <source>
        <dbReference type="EMBL" id="KNZ52967.1"/>
    </source>
</evidence>
<feature type="region of interest" description="Disordered" evidence="1">
    <location>
        <begin position="1"/>
        <end position="20"/>
    </location>
</feature>
<reference evidence="2 3" key="1">
    <citation type="submission" date="2015-08" db="EMBL/GenBank/DDBJ databases">
        <title>Next Generation Sequencing and Analysis of the Genome of Puccinia sorghi L Schw, the Causal Agent of Maize Common Rust.</title>
        <authorList>
            <person name="Rochi L."/>
            <person name="Burguener G."/>
            <person name="Darino M."/>
            <person name="Turjanski A."/>
            <person name="Kreff E."/>
            <person name="Dieguez M.J."/>
            <person name="Sacco F."/>
        </authorList>
    </citation>
    <scope>NUCLEOTIDE SEQUENCE [LARGE SCALE GENOMIC DNA]</scope>
    <source>
        <strain evidence="2 3">RO10H11247</strain>
    </source>
</reference>
<keyword evidence="3" id="KW-1185">Reference proteome</keyword>
<sequence>MSDLNYLKGKLGKHKKQNNRIKNICRYRKQPLRSHGAQSSVQLARKPWQSILRPLGGGEATSCKSGGEYHDDRAPLQKREGTKSTRTTRRKISKSSQRQPLQVSTICITCNQHRVDANPSFQLSQEGKDEREAGRGVRNPPPLLGSVISSFRLIKTFLSWREAISRLDGWNPYKERTMAKNLADLAKEKNDEISPQNPNHQFKYIRAKTPPEEQSESIKERFRRYKIPKKKSQPKYKAAAPVPQASNNKVPPTQCKNKPSNLPKHKKRKVVHQTVDKEEEEEKWRQVADFSRAFNGIKQILDN</sequence>
<accession>A0A0L6UXM6</accession>
<feature type="compositionally biased region" description="Polar residues" evidence="1">
    <location>
        <begin position="244"/>
        <end position="260"/>
    </location>
</feature>
<organism evidence="2 3">
    <name type="scientific">Puccinia sorghi</name>
    <dbReference type="NCBI Taxonomy" id="27349"/>
    <lineage>
        <taxon>Eukaryota</taxon>
        <taxon>Fungi</taxon>
        <taxon>Dikarya</taxon>
        <taxon>Basidiomycota</taxon>
        <taxon>Pucciniomycotina</taxon>
        <taxon>Pucciniomycetes</taxon>
        <taxon>Pucciniales</taxon>
        <taxon>Pucciniaceae</taxon>
        <taxon>Puccinia</taxon>
    </lineage>
</organism>
<evidence type="ECO:0000313" key="3">
    <source>
        <dbReference type="Proteomes" id="UP000037035"/>
    </source>
</evidence>
<proteinExistence type="predicted"/>
<feature type="compositionally biased region" description="Basic and acidic residues" evidence="1">
    <location>
        <begin position="67"/>
        <end position="83"/>
    </location>
</feature>
<feature type="region of interest" description="Disordered" evidence="1">
    <location>
        <begin position="119"/>
        <end position="142"/>
    </location>
</feature>
<feature type="region of interest" description="Disordered" evidence="1">
    <location>
        <begin position="55"/>
        <end position="99"/>
    </location>
</feature>
<comment type="caution">
    <text evidence="2">The sequence shown here is derived from an EMBL/GenBank/DDBJ whole genome shotgun (WGS) entry which is preliminary data.</text>
</comment>
<feature type="compositionally biased region" description="Basic residues" evidence="1">
    <location>
        <begin position="10"/>
        <end position="20"/>
    </location>
</feature>